<sequence length="375" mass="44283">MDNKIRIEEVKDKIGFKKFLKFPYKLFKDDKMWVPSLLMDEKVTFNKKKNPVFEFCESKIFLAYKGEEMVGRIVGILNNKSNEIWKQKRMRFGWFDYIDDVSVAQALLNAVESWAKEKGMNEIVGPMGFTDMDKEGMMVEGFDTNCPMACYYNPSYYPPIIEQLGYKKEVDWIQYEIQANQPIPEKVAKVNELIKNKYNLKIVDNLSKKKICNLYGNKIFNLVNRSFADLFGYVPLNEKQIKFYIGQYFTFIDPKLVCFIVDEKDDVVAFGVSMPSFSQALRKSKGKLFPFGWYYFLKALKNYDYIDLYLNGVDPDWQNKGVHSLYYVEMNRRYIELNSKMAIANPQLETNQASQIWEKYKSRIAIRRRAYIKEI</sequence>
<dbReference type="AlphaFoldDB" id="A0A644UCY0"/>
<comment type="caution">
    <text evidence="1">The sequence shown here is derived from an EMBL/GenBank/DDBJ whole genome shotgun (WGS) entry which is preliminary data.</text>
</comment>
<dbReference type="EMBL" id="VSSQ01000101">
    <property type="protein sequence ID" value="MPL76866.1"/>
    <property type="molecule type" value="Genomic_DNA"/>
</dbReference>
<accession>A0A644UCY0</accession>
<dbReference type="PANTHER" id="PTHR41368">
    <property type="entry name" value="PROTEIN YGHO"/>
    <property type="match status" value="1"/>
</dbReference>
<reference evidence="1" key="1">
    <citation type="submission" date="2019-08" db="EMBL/GenBank/DDBJ databases">
        <authorList>
            <person name="Kucharzyk K."/>
            <person name="Murdoch R.W."/>
            <person name="Higgins S."/>
            <person name="Loffler F."/>
        </authorList>
    </citation>
    <scope>NUCLEOTIDE SEQUENCE</scope>
</reference>
<dbReference type="CDD" id="cd04301">
    <property type="entry name" value="NAT_SF"/>
    <property type="match status" value="1"/>
</dbReference>
<dbReference type="PANTHER" id="PTHR41368:SF1">
    <property type="entry name" value="PROTEIN YGHO"/>
    <property type="match status" value="1"/>
</dbReference>
<dbReference type="InterPro" id="IPR016181">
    <property type="entry name" value="Acyl_CoA_acyltransferase"/>
</dbReference>
<evidence type="ECO:0000313" key="1">
    <source>
        <dbReference type="EMBL" id="MPL76866.1"/>
    </source>
</evidence>
<organism evidence="1">
    <name type="scientific">bioreactor metagenome</name>
    <dbReference type="NCBI Taxonomy" id="1076179"/>
    <lineage>
        <taxon>unclassified sequences</taxon>
        <taxon>metagenomes</taxon>
        <taxon>ecological metagenomes</taxon>
    </lineage>
</organism>
<proteinExistence type="predicted"/>
<gene>
    <name evidence="1" type="ORF">SDC9_22717</name>
</gene>
<evidence type="ECO:0008006" key="2">
    <source>
        <dbReference type="Google" id="ProtNLM"/>
    </source>
</evidence>
<name>A0A644UCY0_9ZZZZ</name>
<protein>
    <recommendedName>
        <fullName evidence="2">N-acetyltransferase domain-containing protein</fullName>
    </recommendedName>
</protein>
<dbReference type="InterPro" id="IPR039968">
    <property type="entry name" value="BcerS-like"/>
</dbReference>
<dbReference type="SUPFAM" id="SSF55729">
    <property type="entry name" value="Acyl-CoA N-acyltransferases (Nat)"/>
    <property type="match status" value="1"/>
</dbReference>